<dbReference type="Proteomes" id="UP000317977">
    <property type="component" value="Unassembled WGS sequence"/>
</dbReference>
<name>A0A5C6EGG5_9BACT</name>
<gene>
    <name evidence="2" type="ORF">Poly59_49270</name>
</gene>
<accession>A0A5C6EGG5</accession>
<keyword evidence="3" id="KW-1185">Reference proteome</keyword>
<sequence length="92" mass="9741">MLGANDVVDDGEIVGVVGWWGCACVLVKIGDFNGLVVQGNGAGGRYLLLHRSDVGATEWFSKTETSHHLGPTAWHGLPSRSPALHQHPSSLP</sequence>
<proteinExistence type="predicted"/>
<feature type="region of interest" description="Disordered" evidence="1">
    <location>
        <begin position="67"/>
        <end position="92"/>
    </location>
</feature>
<protein>
    <submittedName>
        <fullName evidence="2">Uncharacterized protein</fullName>
    </submittedName>
</protein>
<dbReference type="EMBL" id="SJPX01000005">
    <property type="protein sequence ID" value="TWU48082.1"/>
    <property type="molecule type" value="Genomic_DNA"/>
</dbReference>
<reference evidence="2 3" key="1">
    <citation type="submission" date="2019-02" db="EMBL/GenBank/DDBJ databases">
        <title>Deep-cultivation of Planctomycetes and their phenomic and genomic characterization uncovers novel biology.</title>
        <authorList>
            <person name="Wiegand S."/>
            <person name="Jogler M."/>
            <person name="Boedeker C."/>
            <person name="Pinto D."/>
            <person name="Vollmers J."/>
            <person name="Rivas-Marin E."/>
            <person name="Kohn T."/>
            <person name="Peeters S.H."/>
            <person name="Heuer A."/>
            <person name="Rast P."/>
            <person name="Oberbeckmann S."/>
            <person name="Bunk B."/>
            <person name="Jeske O."/>
            <person name="Meyerdierks A."/>
            <person name="Storesund J.E."/>
            <person name="Kallscheuer N."/>
            <person name="Luecker S."/>
            <person name="Lage O.M."/>
            <person name="Pohl T."/>
            <person name="Merkel B.J."/>
            <person name="Hornburger P."/>
            <person name="Mueller R.-W."/>
            <person name="Bruemmer F."/>
            <person name="Labrenz M."/>
            <person name="Spormann A.M."/>
            <person name="Op Den Camp H."/>
            <person name="Overmann J."/>
            <person name="Amann R."/>
            <person name="Jetten M.S.M."/>
            <person name="Mascher T."/>
            <person name="Medema M.H."/>
            <person name="Devos D.P."/>
            <person name="Kaster A.-K."/>
            <person name="Ovreas L."/>
            <person name="Rohde M."/>
            <person name="Galperin M.Y."/>
            <person name="Jogler C."/>
        </authorList>
    </citation>
    <scope>NUCLEOTIDE SEQUENCE [LARGE SCALE GENOMIC DNA]</scope>
    <source>
        <strain evidence="2 3">Poly59</strain>
    </source>
</reference>
<comment type="caution">
    <text evidence="2">The sequence shown here is derived from an EMBL/GenBank/DDBJ whole genome shotgun (WGS) entry which is preliminary data.</text>
</comment>
<dbReference type="AlphaFoldDB" id="A0A5C6EGG5"/>
<evidence type="ECO:0000313" key="2">
    <source>
        <dbReference type="EMBL" id="TWU48082.1"/>
    </source>
</evidence>
<evidence type="ECO:0000313" key="3">
    <source>
        <dbReference type="Proteomes" id="UP000317977"/>
    </source>
</evidence>
<organism evidence="2 3">
    <name type="scientific">Rubripirellula reticaptiva</name>
    <dbReference type="NCBI Taxonomy" id="2528013"/>
    <lineage>
        <taxon>Bacteria</taxon>
        <taxon>Pseudomonadati</taxon>
        <taxon>Planctomycetota</taxon>
        <taxon>Planctomycetia</taxon>
        <taxon>Pirellulales</taxon>
        <taxon>Pirellulaceae</taxon>
        <taxon>Rubripirellula</taxon>
    </lineage>
</organism>
<evidence type="ECO:0000256" key="1">
    <source>
        <dbReference type="SAM" id="MobiDB-lite"/>
    </source>
</evidence>